<evidence type="ECO:0000256" key="3">
    <source>
        <dbReference type="ARBA" id="ARBA00023015"/>
    </source>
</evidence>
<dbReference type="InterPro" id="IPR036388">
    <property type="entry name" value="WH-like_DNA-bd_sf"/>
</dbReference>
<comment type="similarity">
    <text evidence="1">In the C-terminal section; belongs to the class-I pyridoxal-phosphate-dependent aminotransferase family.</text>
</comment>
<keyword evidence="8" id="KW-1185">Reference proteome</keyword>
<keyword evidence="5" id="KW-0804">Transcription</keyword>
<keyword evidence="3" id="KW-0805">Transcription regulation</keyword>
<dbReference type="Gene3D" id="1.10.10.10">
    <property type="entry name" value="Winged helix-like DNA-binding domain superfamily/Winged helix DNA-binding domain"/>
    <property type="match status" value="1"/>
</dbReference>
<keyword evidence="7" id="KW-0032">Aminotransferase</keyword>
<dbReference type="KEGG" id="adi:B5T_02896"/>
<dbReference type="InterPro" id="IPR015421">
    <property type="entry name" value="PyrdxlP-dep_Trfase_major"/>
</dbReference>
<name>K0CC72_ALCDB</name>
<dbReference type="HOGENOM" id="CLU_017584_0_0_6"/>
<reference evidence="7 8" key="1">
    <citation type="journal article" date="2012" name="J. Bacteriol.">
        <title>Complete genome sequence of Alcanivorax dieselolei type strain B5.</title>
        <authorList>
            <person name="Lai Q."/>
            <person name="Li W."/>
            <person name="Shao Z."/>
        </authorList>
    </citation>
    <scope>NUCLEOTIDE SEQUENCE [LARGE SCALE GENOMIC DNA]</scope>
    <source>
        <strain evidence="8">DSM 16502 / CGMCC 1.3690 / B-5</strain>
    </source>
</reference>
<dbReference type="InterPro" id="IPR015424">
    <property type="entry name" value="PyrdxlP-dep_Trfase"/>
</dbReference>
<organism evidence="7 8">
    <name type="scientific">Alcanivorax dieselolei (strain DSM 16502 / CGMCC 1.3690 / MCCC 1A00001 / B-5)</name>
    <name type="common">Alloalcanivorax dieselolei</name>
    <dbReference type="NCBI Taxonomy" id="930169"/>
    <lineage>
        <taxon>Bacteria</taxon>
        <taxon>Pseudomonadati</taxon>
        <taxon>Pseudomonadota</taxon>
        <taxon>Gammaproteobacteria</taxon>
        <taxon>Oceanospirillales</taxon>
        <taxon>Alcanivoracaceae</taxon>
        <taxon>Alloalcanivorax</taxon>
    </lineage>
</organism>
<dbReference type="PATRIC" id="fig|930169.3.peg.2857"/>
<dbReference type="PROSITE" id="PS50949">
    <property type="entry name" value="HTH_GNTR"/>
    <property type="match status" value="1"/>
</dbReference>
<dbReference type="GO" id="GO:0003700">
    <property type="term" value="F:DNA-binding transcription factor activity"/>
    <property type="evidence" value="ECO:0007669"/>
    <property type="project" value="InterPro"/>
</dbReference>
<dbReference type="Proteomes" id="UP000006286">
    <property type="component" value="Chromosome"/>
</dbReference>
<dbReference type="InterPro" id="IPR051446">
    <property type="entry name" value="HTH_trans_reg/aminotransferase"/>
</dbReference>
<dbReference type="InterPro" id="IPR004839">
    <property type="entry name" value="Aminotransferase_I/II_large"/>
</dbReference>
<dbReference type="SMART" id="SM00345">
    <property type="entry name" value="HTH_GNTR"/>
    <property type="match status" value="1"/>
</dbReference>
<sequence length="491" mass="53380">MARELIRVGAGYAPRWCENADFWRWEKVKNVRDEPWRPILKDGDKPIYIRIADAITDDILAGRLAVGERLPPLRDLAGLLSLNYATISKAYNEAQRRGLIYSRVGQGSFVCRPGGISRRGASADRAVDMTMNLPPESGNPLLRERMEAGLRALGPDLQPLMRYQGFGGSAEDKAAAVAWLQRRPLTIDVDRVLVCPGVQSALLAVLGSLARPGDVVVCEALTYPGLRAIAGQLGIRLIGLPLDQDGIDPDDLARLCAEHRPKALYCNPVLLNPAVVTLSEERRQRLVQVARRYSLPIIEDDAYGLLPTHRPTALAALAPELTYYLCGFSKSLGAGLRIAYLVLPSARLKSRLAVTLRATTVMASPVTAALASCWVQDGTADLAVSLTRKESQLRQALVNENLSGADYQTHPEAFHVWLRMPGPWSRVAFAARMRAQGINVVVSDAFAVNGKPPEAVRLCLGGPISRQDLAHALHLIADTLDQPGAASAGFF</sequence>
<dbReference type="CDD" id="cd00609">
    <property type="entry name" value="AAT_like"/>
    <property type="match status" value="1"/>
</dbReference>
<dbReference type="GO" id="GO:0008483">
    <property type="term" value="F:transaminase activity"/>
    <property type="evidence" value="ECO:0007669"/>
    <property type="project" value="UniProtKB-KW"/>
</dbReference>
<evidence type="ECO:0000256" key="4">
    <source>
        <dbReference type="ARBA" id="ARBA00023125"/>
    </source>
</evidence>
<evidence type="ECO:0000259" key="6">
    <source>
        <dbReference type="PROSITE" id="PS50949"/>
    </source>
</evidence>
<dbReference type="AlphaFoldDB" id="K0CC72"/>
<dbReference type="Gene3D" id="3.40.640.10">
    <property type="entry name" value="Type I PLP-dependent aspartate aminotransferase-like (Major domain)"/>
    <property type="match status" value="1"/>
</dbReference>
<dbReference type="Pfam" id="PF00155">
    <property type="entry name" value="Aminotran_1_2"/>
    <property type="match status" value="1"/>
</dbReference>
<dbReference type="Gene3D" id="3.90.1150.10">
    <property type="entry name" value="Aspartate Aminotransferase, domain 1"/>
    <property type="match status" value="1"/>
</dbReference>
<dbReference type="InterPro" id="IPR000524">
    <property type="entry name" value="Tscrpt_reg_HTH_GntR"/>
</dbReference>
<dbReference type="SUPFAM" id="SSF46785">
    <property type="entry name" value="Winged helix' DNA-binding domain"/>
    <property type="match status" value="1"/>
</dbReference>
<dbReference type="PANTHER" id="PTHR46577:SF1">
    <property type="entry name" value="HTH-TYPE TRANSCRIPTIONAL REGULATORY PROTEIN GABR"/>
    <property type="match status" value="1"/>
</dbReference>
<dbReference type="eggNOG" id="COG1167">
    <property type="taxonomic scope" value="Bacteria"/>
</dbReference>
<dbReference type="STRING" id="930169.B5T_02896"/>
<dbReference type="InterPro" id="IPR015422">
    <property type="entry name" value="PyrdxlP-dep_Trfase_small"/>
</dbReference>
<accession>K0CC72</accession>
<evidence type="ECO:0000313" key="7">
    <source>
        <dbReference type="EMBL" id="AFT71164.1"/>
    </source>
</evidence>
<dbReference type="PANTHER" id="PTHR46577">
    <property type="entry name" value="HTH-TYPE TRANSCRIPTIONAL REGULATORY PROTEIN GABR"/>
    <property type="match status" value="1"/>
</dbReference>
<dbReference type="InterPro" id="IPR036390">
    <property type="entry name" value="WH_DNA-bd_sf"/>
</dbReference>
<keyword evidence="4" id="KW-0238">DNA-binding</keyword>
<dbReference type="Pfam" id="PF00392">
    <property type="entry name" value="GntR"/>
    <property type="match status" value="1"/>
</dbReference>
<evidence type="ECO:0000256" key="2">
    <source>
        <dbReference type="ARBA" id="ARBA00022898"/>
    </source>
</evidence>
<keyword evidence="2" id="KW-0663">Pyridoxal phosphate</keyword>
<keyword evidence="7" id="KW-0808">Transferase</keyword>
<evidence type="ECO:0000256" key="5">
    <source>
        <dbReference type="ARBA" id="ARBA00023163"/>
    </source>
</evidence>
<dbReference type="GO" id="GO:0030170">
    <property type="term" value="F:pyridoxal phosphate binding"/>
    <property type="evidence" value="ECO:0007669"/>
    <property type="project" value="InterPro"/>
</dbReference>
<dbReference type="EMBL" id="CP003466">
    <property type="protein sequence ID" value="AFT71164.1"/>
    <property type="molecule type" value="Genomic_DNA"/>
</dbReference>
<gene>
    <name evidence="7" type="ordered locus">B5T_02896</name>
</gene>
<evidence type="ECO:0000256" key="1">
    <source>
        <dbReference type="ARBA" id="ARBA00005384"/>
    </source>
</evidence>
<dbReference type="SUPFAM" id="SSF53383">
    <property type="entry name" value="PLP-dependent transferases"/>
    <property type="match status" value="1"/>
</dbReference>
<protein>
    <submittedName>
        <fullName evidence="7">Transcriptional regulator, GntR family with aminotransferase domain protein</fullName>
    </submittedName>
</protein>
<dbReference type="GO" id="GO:0003677">
    <property type="term" value="F:DNA binding"/>
    <property type="evidence" value="ECO:0007669"/>
    <property type="project" value="UniProtKB-KW"/>
</dbReference>
<feature type="domain" description="HTH gntR-type" evidence="6">
    <location>
        <begin position="45"/>
        <end position="113"/>
    </location>
</feature>
<proteinExistence type="inferred from homology"/>
<evidence type="ECO:0000313" key="8">
    <source>
        <dbReference type="Proteomes" id="UP000006286"/>
    </source>
</evidence>
<dbReference type="CDD" id="cd07377">
    <property type="entry name" value="WHTH_GntR"/>
    <property type="match status" value="1"/>
</dbReference>